<dbReference type="InterPro" id="IPR050315">
    <property type="entry name" value="FAD-oxidoreductase_2"/>
</dbReference>
<keyword evidence="3" id="KW-0274">FAD</keyword>
<protein>
    <submittedName>
        <fullName evidence="6">FAD-dependent oxidoreductase</fullName>
    </submittedName>
</protein>
<dbReference type="InterPro" id="IPR036188">
    <property type="entry name" value="FAD/NAD-bd_sf"/>
</dbReference>
<comment type="caution">
    <text evidence="6">The sequence shown here is derived from an EMBL/GenBank/DDBJ whole genome shotgun (WGS) entry which is preliminary data.</text>
</comment>
<organism evidence="6 7">
    <name type="scientific">Nocardioides caricicola</name>
    <dbReference type="NCBI Taxonomy" id="634770"/>
    <lineage>
        <taxon>Bacteria</taxon>
        <taxon>Bacillati</taxon>
        <taxon>Actinomycetota</taxon>
        <taxon>Actinomycetes</taxon>
        <taxon>Propionibacteriales</taxon>
        <taxon>Nocardioidaceae</taxon>
        <taxon>Nocardioides</taxon>
    </lineage>
</organism>
<keyword evidence="4" id="KW-0560">Oxidoreductase</keyword>
<reference evidence="7" key="1">
    <citation type="journal article" date="2019" name="Int. J. Syst. Evol. Microbiol.">
        <title>The Global Catalogue of Microorganisms (GCM) 10K type strain sequencing project: providing services to taxonomists for standard genome sequencing and annotation.</title>
        <authorList>
            <consortium name="The Broad Institute Genomics Platform"/>
            <consortium name="The Broad Institute Genome Sequencing Center for Infectious Disease"/>
            <person name="Wu L."/>
            <person name="Ma J."/>
        </authorList>
    </citation>
    <scope>NUCLEOTIDE SEQUENCE [LARGE SCALE GENOMIC DNA]</scope>
    <source>
        <strain evidence="7">KACC 13778</strain>
    </source>
</reference>
<name>A0ABW0MYP2_9ACTN</name>
<dbReference type="InterPro" id="IPR003953">
    <property type="entry name" value="FAD-dep_OxRdtase_2_FAD-bd"/>
</dbReference>
<dbReference type="PRINTS" id="PR00368">
    <property type="entry name" value="FADPNR"/>
</dbReference>
<keyword evidence="7" id="KW-1185">Reference proteome</keyword>
<dbReference type="EMBL" id="JBHSMD010000002">
    <property type="protein sequence ID" value="MFC5493396.1"/>
    <property type="molecule type" value="Genomic_DNA"/>
</dbReference>
<feature type="domain" description="FAD-dependent oxidoreductase 2 FAD-binding" evidence="5">
    <location>
        <begin position="7"/>
        <end position="454"/>
    </location>
</feature>
<sequence>MAGWEYDAVVVGAGPAGLTCAVRAARGGARVLLVEKDRRIGGALHLSGGHLSAGGTSLQRAAGIEDDPERHLADIDRISNGTARKDLVRLVVEEAPGVVEWLVGSGMPFDPETPRIVYGHEPYEVPRTVYGVEGGLSVLQVLEAELTEALAAHDLTLWSNAPVTGLRTDDDGRVVGVDVYRDGAEVEVAAAAVVLATGGYGADAELFAERHGVELVTVAARTSTGDGIHLGRAVGAALQGEGTYLPTFGGLPDPQAPHRANWAERLLLTVERPPREIYVDRTGRRWIAEDEPSIDVKERALTALPDQVFWTIFDDDAVARSGGGQPPIVLGWEPDDLRRHANVRPGIHAADTLEEVAAAAGIDPDGLVAAVATYNRAVAAGVDEEFGRTHLPAPIAVPPFYALHNQGIAVVTFDGLDIDDTFAVLDEAGARIGGLFAIGEVIGAGATCGNSFCSGMLLTPALVFGRLLGDRLAETRRA</sequence>
<evidence type="ECO:0000256" key="2">
    <source>
        <dbReference type="ARBA" id="ARBA00022630"/>
    </source>
</evidence>
<dbReference type="Proteomes" id="UP001595956">
    <property type="component" value="Unassembled WGS sequence"/>
</dbReference>
<evidence type="ECO:0000313" key="6">
    <source>
        <dbReference type="EMBL" id="MFC5493396.1"/>
    </source>
</evidence>
<dbReference type="RefSeq" id="WP_345172477.1">
    <property type="nucleotide sequence ID" value="NZ_BAABFQ010000003.1"/>
</dbReference>
<evidence type="ECO:0000256" key="1">
    <source>
        <dbReference type="ARBA" id="ARBA00001974"/>
    </source>
</evidence>
<evidence type="ECO:0000313" key="7">
    <source>
        <dbReference type="Proteomes" id="UP001595956"/>
    </source>
</evidence>
<evidence type="ECO:0000256" key="3">
    <source>
        <dbReference type="ARBA" id="ARBA00022827"/>
    </source>
</evidence>
<dbReference type="PANTHER" id="PTHR43400">
    <property type="entry name" value="FUMARATE REDUCTASE"/>
    <property type="match status" value="1"/>
</dbReference>
<dbReference type="InterPro" id="IPR027477">
    <property type="entry name" value="Succ_DH/fumarate_Rdtase_cat_sf"/>
</dbReference>
<dbReference type="Gene3D" id="3.90.700.10">
    <property type="entry name" value="Succinate dehydrogenase/fumarate reductase flavoprotein, catalytic domain"/>
    <property type="match status" value="1"/>
</dbReference>
<dbReference type="Pfam" id="PF00890">
    <property type="entry name" value="FAD_binding_2"/>
    <property type="match status" value="1"/>
</dbReference>
<dbReference type="Gene3D" id="3.50.50.60">
    <property type="entry name" value="FAD/NAD(P)-binding domain"/>
    <property type="match status" value="1"/>
</dbReference>
<evidence type="ECO:0000259" key="5">
    <source>
        <dbReference type="Pfam" id="PF00890"/>
    </source>
</evidence>
<dbReference type="SUPFAM" id="SSF56425">
    <property type="entry name" value="Succinate dehydrogenase/fumarate reductase flavoprotein, catalytic domain"/>
    <property type="match status" value="1"/>
</dbReference>
<comment type="cofactor">
    <cofactor evidence="1">
        <name>FAD</name>
        <dbReference type="ChEBI" id="CHEBI:57692"/>
    </cofactor>
</comment>
<gene>
    <name evidence="6" type="ORF">ACFPKY_09800</name>
</gene>
<dbReference type="PANTHER" id="PTHR43400:SF10">
    <property type="entry name" value="3-OXOSTEROID 1-DEHYDROGENASE"/>
    <property type="match status" value="1"/>
</dbReference>
<proteinExistence type="predicted"/>
<keyword evidence="2" id="KW-0285">Flavoprotein</keyword>
<evidence type="ECO:0000256" key="4">
    <source>
        <dbReference type="ARBA" id="ARBA00023002"/>
    </source>
</evidence>
<dbReference type="SUPFAM" id="SSF51905">
    <property type="entry name" value="FAD/NAD(P)-binding domain"/>
    <property type="match status" value="1"/>
</dbReference>
<accession>A0ABW0MYP2</accession>